<dbReference type="Pfam" id="PF06262">
    <property type="entry name" value="Zincin_1"/>
    <property type="match status" value="1"/>
</dbReference>
<accession>A0A516GCJ1</accession>
<dbReference type="Proteomes" id="UP000315395">
    <property type="component" value="Chromosome"/>
</dbReference>
<dbReference type="InterPro" id="IPR010428">
    <property type="entry name" value="Zincin_1"/>
</dbReference>
<dbReference type="OrthoDB" id="4966605at2"/>
<feature type="region of interest" description="Disordered" evidence="1">
    <location>
        <begin position="1"/>
        <end position="25"/>
    </location>
</feature>
<sequence>MRSRPRPEPVVRRRDRRGRGARGPLAWPPVPVMVSRSTRFDELVLDAVQHIEQRLDQELAGVEIAVEDVPPADPTPWESGIALGRLFPAEGSLPAKVVVYRRPVEARAQEDDVAALVHEVVAEQVAGLLGLDPEDLL</sequence>
<evidence type="ECO:0000313" key="3">
    <source>
        <dbReference type="Proteomes" id="UP000315395"/>
    </source>
</evidence>
<dbReference type="CDD" id="cd12954">
    <property type="entry name" value="MMP_TTHA0227_like_1"/>
    <property type="match status" value="1"/>
</dbReference>
<protein>
    <submittedName>
        <fullName evidence="2">Metallopeptidase family protein</fullName>
    </submittedName>
</protein>
<dbReference type="SUPFAM" id="SSF55486">
    <property type="entry name" value="Metalloproteases ('zincins'), catalytic domain"/>
    <property type="match status" value="1"/>
</dbReference>
<dbReference type="Gene3D" id="3.30.2010.20">
    <property type="match status" value="1"/>
</dbReference>
<gene>
    <name evidence="2" type="ORF">FNH13_13655</name>
</gene>
<dbReference type="EMBL" id="CP041616">
    <property type="protein sequence ID" value="QDO89244.1"/>
    <property type="molecule type" value="Genomic_DNA"/>
</dbReference>
<keyword evidence="3" id="KW-1185">Reference proteome</keyword>
<organism evidence="2 3">
    <name type="scientific">Ornithinimicrobium ciconiae</name>
    <dbReference type="NCBI Taxonomy" id="2594265"/>
    <lineage>
        <taxon>Bacteria</taxon>
        <taxon>Bacillati</taxon>
        <taxon>Actinomycetota</taxon>
        <taxon>Actinomycetes</taxon>
        <taxon>Micrococcales</taxon>
        <taxon>Ornithinimicrobiaceae</taxon>
        <taxon>Ornithinimicrobium</taxon>
    </lineage>
</organism>
<dbReference type="AlphaFoldDB" id="A0A516GCJ1"/>
<dbReference type="RefSeq" id="WP_143783919.1">
    <property type="nucleotide sequence ID" value="NZ_CP041616.1"/>
</dbReference>
<proteinExistence type="predicted"/>
<evidence type="ECO:0000256" key="1">
    <source>
        <dbReference type="SAM" id="MobiDB-lite"/>
    </source>
</evidence>
<dbReference type="KEGG" id="orz:FNH13_13655"/>
<reference evidence="2 3" key="1">
    <citation type="submission" date="2019-07" db="EMBL/GenBank/DDBJ databases">
        <title>complete genome sequencing of Ornithinimicrobium sp. H23M54.</title>
        <authorList>
            <person name="Bae J.-W."/>
            <person name="Lee S.-Y."/>
        </authorList>
    </citation>
    <scope>NUCLEOTIDE SEQUENCE [LARGE SCALE GENOMIC DNA]</scope>
    <source>
        <strain evidence="2 3">H23M54</strain>
    </source>
</reference>
<dbReference type="InterPro" id="IPR038555">
    <property type="entry name" value="Zincin_1_sf"/>
</dbReference>
<evidence type="ECO:0000313" key="2">
    <source>
        <dbReference type="EMBL" id="QDO89244.1"/>
    </source>
</evidence>
<name>A0A516GCJ1_9MICO</name>
<feature type="compositionally biased region" description="Basic and acidic residues" evidence="1">
    <location>
        <begin position="1"/>
        <end position="12"/>
    </location>
</feature>